<dbReference type="GO" id="GO:0004497">
    <property type="term" value="F:monooxygenase activity"/>
    <property type="evidence" value="ECO:0007669"/>
    <property type="project" value="UniProtKB-KW"/>
</dbReference>
<gene>
    <name evidence="2" type="ORF">SAMN06272737_112141</name>
</gene>
<dbReference type="InterPro" id="IPR011008">
    <property type="entry name" value="Dimeric_a/b-barrel"/>
</dbReference>
<dbReference type="AlphaFoldDB" id="A0A238XC62"/>
<keyword evidence="3" id="KW-1185">Reference proteome</keyword>
<reference evidence="2 3" key="1">
    <citation type="submission" date="2017-06" db="EMBL/GenBank/DDBJ databases">
        <authorList>
            <person name="Kim H.J."/>
            <person name="Triplett B.A."/>
        </authorList>
    </citation>
    <scope>NUCLEOTIDE SEQUENCE [LARGE SCALE GENOMIC DNA]</scope>
    <source>
        <strain evidence="2 3">DSM 44272</strain>
    </source>
</reference>
<dbReference type="Gene3D" id="3.30.70.100">
    <property type="match status" value="1"/>
</dbReference>
<proteinExistence type="predicted"/>
<protein>
    <submittedName>
        <fullName evidence="2">Antibiotic biosynthesis monooxygenase</fullName>
    </submittedName>
</protein>
<evidence type="ECO:0000259" key="1">
    <source>
        <dbReference type="Pfam" id="PF03992"/>
    </source>
</evidence>
<accession>A0A238XC62</accession>
<organism evidence="2 3">
    <name type="scientific">Blastococcus mobilis</name>
    <dbReference type="NCBI Taxonomy" id="1938746"/>
    <lineage>
        <taxon>Bacteria</taxon>
        <taxon>Bacillati</taxon>
        <taxon>Actinomycetota</taxon>
        <taxon>Actinomycetes</taxon>
        <taxon>Geodermatophilales</taxon>
        <taxon>Geodermatophilaceae</taxon>
        <taxon>Blastococcus</taxon>
    </lineage>
</organism>
<dbReference type="InterPro" id="IPR007138">
    <property type="entry name" value="ABM_dom"/>
</dbReference>
<keyword evidence="2" id="KW-0560">Oxidoreductase</keyword>
<dbReference type="EMBL" id="FZNO01000012">
    <property type="protein sequence ID" value="SNR56192.1"/>
    <property type="molecule type" value="Genomic_DNA"/>
</dbReference>
<name>A0A238XC62_9ACTN</name>
<dbReference type="SUPFAM" id="SSF54909">
    <property type="entry name" value="Dimeric alpha+beta barrel"/>
    <property type="match status" value="1"/>
</dbReference>
<feature type="domain" description="ABM" evidence="1">
    <location>
        <begin position="1"/>
        <end position="67"/>
    </location>
</feature>
<dbReference type="Proteomes" id="UP000198403">
    <property type="component" value="Unassembled WGS sequence"/>
</dbReference>
<keyword evidence="2" id="KW-0503">Monooxygenase</keyword>
<evidence type="ECO:0000313" key="3">
    <source>
        <dbReference type="Proteomes" id="UP000198403"/>
    </source>
</evidence>
<dbReference type="RefSeq" id="WP_089336928.1">
    <property type="nucleotide sequence ID" value="NZ_FZNO01000012.1"/>
</dbReference>
<sequence length="206" mass="23057">MYARSTTVHADPQRIDEGIAYVRDEVMPAVQSMPGCMGLSMLGDRDSGRCIVTTSWDSEESMSASREAVRAMRERAVDVMGGQFDVQEWEIAVLHRAHRAPEGACCRVTWTRGDPARMDDMAETFRTGLVPRLDEIEGFCSVSVMGDRQTGMSVLTATYDDRGSLDRSAEAVRGMREQFTQQMGLEITDMAEFELVIHHLRVPEMV</sequence>
<dbReference type="Pfam" id="PF03992">
    <property type="entry name" value="ABM"/>
    <property type="match status" value="1"/>
</dbReference>
<evidence type="ECO:0000313" key="2">
    <source>
        <dbReference type="EMBL" id="SNR56192.1"/>
    </source>
</evidence>
<dbReference type="OrthoDB" id="5182530at2"/>